<protein>
    <recommendedName>
        <fullName evidence="5">Tetratricopeptide repeat protein</fullName>
    </recommendedName>
</protein>
<dbReference type="Gene3D" id="1.25.40.10">
    <property type="entry name" value="Tetratricopeptide repeat domain"/>
    <property type="match status" value="2"/>
</dbReference>
<keyword evidence="2" id="KW-0472">Membrane</keyword>
<feature type="transmembrane region" description="Helical" evidence="2">
    <location>
        <begin position="34"/>
        <end position="52"/>
    </location>
</feature>
<evidence type="ECO:0000313" key="3">
    <source>
        <dbReference type="EMBL" id="QDT60231.1"/>
    </source>
</evidence>
<proteinExistence type="predicted"/>
<evidence type="ECO:0000256" key="1">
    <source>
        <dbReference type="SAM" id="MobiDB-lite"/>
    </source>
</evidence>
<feature type="region of interest" description="Disordered" evidence="1">
    <location>
        <begin position="527"/>
        <end position="552"/>
    </location>
</feature>
<keyword evidence="2" id="KW-0812">Transmembrane</keyword>
<gene>
    <name evidence="3" type="ORF">SV7mr_27510</name>
</gene>
<evidence type="ECO:0000313" key="4">
    <source>
        <dbReference type="Proteomes" id="UP000315003"/>
    </source>
</evidence>
<keyword evidence="2" id="KW-1133">Transmembrane helix</keyword>
<evidence type="ECO:0000256" key="2">
    <source>
        <dbReference type="SAM" id="Phobius"/>
    </source>
</evidence>
<dbReference type="InterPro" id="IPR011990">
    <property type="entry name" value="TPR-like_helical_dom_sf"/>
</dbReference>
<dbReference type="Proteomes" id="UP000315003">
    <property type="component" value="Chromosome"/>
</dbReference>
<accession>A0A517SVT8</accession>
<dbReference type="SUPFAM" id="SSF48452">
    <property type="entry name" value="TPR-like"/>
    <property type="match status" value="3"/>
</dbReference>
<dbReference type="OrthoDB" id="243830at2"/>
<dbReference type="AlphaFoldDB" id="A0A517SVT8"/>
<keyword evidence="4" id="KW-1185">Reference proteome</keyword>
<organism evidence="3 4">
    <name type="scientific">Stieleria bergensis</name>
    <dbReference type="NCBI Taxonomy" id="2528025"/>
    <lineage>
        <taxon>Bacteria</taxon>
        <taxon>Pseudomonadati</taxon>
        <taxon>Planctomycetota</taxon>
        <taxon>Planctomycetia</taxon>
        <taxon>Pirellulales</taxon>
        <taxon>Pirellulaceae</taxon>
        <taxon>Stieleria</taxon>
    </lineage>
</organism>
<reference evidence="3 4" key="1">
    <citation type="submission" date="2019-02" db="EMBL/GenBank/DDBJ databases">
        <title>Deep-cultivation of Planctomycetes and their phenomic and genomic characterization uncovers novel biology.</title>
        <authorList>
            <person name="Wiegand S."/>
            <person name="Jogler M."/>
            <person name="Boedeker C."/>
            <person name="Pinto D."/>
            <person name="Vollmers J."/>
            <person name="Rivas-Marin E."/>
            <person name="Kohn T."/>
            <person name="Peeters S.H."/>
            <person name="Heuer A."/>
            <person name="Rast P."/>
            <person name="Oberbeckmann S."/>
            <person name="Bunk B."/>
            <person name="Jeske O."/>
            <person name="Meyerdierks A."/>
            <person name="Storesund J.E."/>
            <person name="Kallscheuer N."/>
            <person name="Luecker S."/>
            <person name="Lage O.M."/>
            <person name="Pohl T."/>
            <person name="Merkel B.J."/>
            <person name="Hornburger P."/>
            <person name="Mueller R.-W."/>
            <person name="Bruemmer F."/>
            <person name="Labrenz M."/>
            <person name="Spormann A.M."/>
            <person name="Op den Camp H."/>
            <person name="Overmann J."/>
            <person name="Amann R."/>
            <person name="Jetten M.S.M."/>
            <person name="Mascher T."/>
            <person name="Medema M.H."/>
            <person name="Devos D.P."/>
            <person name="Kaster A.-K."/>
            <person name="Ovreas L."/>
            <person name="Rohde M."/>
            <person name="Galperin M.Y."/>
            <person name="Jogler C."/>
        </authorList>
    </citation>
    <scope>NUCLEOTIDE SEQUENCE [LARGE SCALE GENOMIC DNA]</scope>
    <source>
        <strain evidence="3 4">SV_7m_r</strain>
    </source>
</reference>
<dbReference type="EMBL" id="CP036272">
    <property type="protein sequence ID" value="QDT60231.1"/>
    <property type="molecule type" value="Genomic_DNA"/>
</dbReference>
<name>A0A517SVT8_9BACT</name>
<evidence type="ECO:0008006" key="5">
    <source>
        <dbReference type="Google" id="ProtNLM"/>
    </source>
</evidence>
<dbReference type="RefSeq" id="WP_145272597.1">
    <property type="nucleotide sequence ID" value="NZ_CP036272.1"/>
</dbReference>
<sequence length="552" mass="62115">MKSNYYNPLVWMAWCRDCAVAWFSTIPWGDAPKAIPALLLTLILFIIGFVAFSQGTGWRQRLLDRQYAVAMELDDFPTAEIVVRRQLETQPTDVRLQLKFALLRDHQGFSKEADAVMVQLLDRHQRPAAQWLLDKRFVNRKFTDMTEEELQLIEKVLLLLESEAQDDGEQFRIRRVLADYYRFRKRPRDAIPILLSLARSEPAVGLEAAYVARGIGEIEDAKRYAKEALGGTRIQFEQDPGNASLAYHIALNRVFLEQFSDAITVLHTAMANVSGPNADKNHARLAQALGTTIVSYIQYIEASPQDTRKERIRILRMLEGAAEIAPNNSRVLTMLSQQILKSLDDNSQEAIDIRESLLNDQASKLAHFIRGTAALLNDDLDEASLHLHLAKDEMRDSPAVLNNLAVVLTRQAVELRKDNGSLPEAEQSPEWQAEYDLLLKRALKLVNQAIKDVDRPTPHFFETQGHTLFLMGRQREAIISLEHACKVPALALRAHRMLAVCYRNLGDPALAADHDRAANLLEDKAGNVLPKGGVLKPTAQQSDLDPAAESVE</sequence>